<dbReference type="InterPro" id="IPR001077">
    <property type="entry name" value="COMT_C"/>
</dbReference>
<evidence type="ECO:0000256" key="2">
    <source>
        <dbReference type="ARBA" id="ARBA00022679"/>
    </source>
</evidence>
<keyword evidence="1" id="KW-0489">Methyltransferase</keyword>
<evidence type="ECO:0000256" key="1">
    <source>
        <dbReference type="ARBA" id="ARBA00022603"/>
    </source>
</evidence>
<accession>A0A9Q5VNU1</accession>
<evidence type="ECO:0000259" key="5">
    <source>
        <dbReference type="Pfam" id="PF08100"/>
    </source>
</evidence>
<feature type="domain" description="O-methyltransferase dimerisation" evidence="5">
    <location>
        <begin position="26"/>
        <end position="94"/>
    </location>
</feature>
<dbReference type="EMBL" id="CP038908">
    <property type="protein sequence ID" value="QGO04800.1"/>
    <property type="molecule type" value="Genomic_DNA"/>
</dbReference>
<evidence type="ECO:0000259" key="4">
    <source>
        <dbReference type="Pfam" id="PF00891"/>
    </source>
</evidence>
<dbReference type="GO" id="GO:0032259">
    <property type="term" value="P:methylation"/>
    <property type="evidence" value="ECO:0007669"/>
    <property type="project" value="UniProtKB-KW"/>
</dbReference>
<sequence>MNKENFLGNDNPKEQMIDFTLISLAGQLVGVAAELGIADRLQNQPLNIDELAVNVAADRQSLYRLMRPLVALGIFKENSNNQYELTTMSEFLLSDHKESLRYISMLNSGHMGWQPQGALFDCVKNGNSAFETIFQTDLYSHLHQNPNDDALFGKAMHNLTNIDLNNVIEHFNPDNINTLVDIGSGKGGLIAGILAKNPQI</sequence>
<keyword evidence="3" id="KW-0949">S-adenosyl-L-methionine</keyword>
<dbReference type="GO" id="GO:0046983">
    <property type="term" value="F:protein dimerization activity"/>
    <property type="evidence" value="ECO:0007669"/>
    <property type="project" value="InterPro"/>
</dbReference>
<dbReference type="RefSeq" id="WP_016210211.1">
    <property type="nucleotide sequence ID" value="NZ_CP012413.1"/>
</dbReference>
<keyword evidence="7" id="KW-1185">Reference proteome</keyword>
<dbReference type="InterPro" id="IPR012967">
    <property type="entry name" value="COMT_dimerisation"/>
</dbReference>
<dbReference type="SUPFAM" id="SSF53335">
    <property type="entry name" value="S-adenosyl-L-methionine-dependent methyltransferases"/>
    <property type="match status" value="1"/>
</dbReference>
<dbReference type="Gene3D" id="3.40.50.150">
    <property type="entry name" value="Vaccinia Virus protein VP39"/>
    <property type="match status" value="1"/>
</dbReference>
<proteinExistence type="predicted"/>
<dbReference type="GO" id="GO:0008171">
    <property type="term" value="F:O-methyltransferase activity"/>
    <property type="evidence" value="ECO:0007669"/>
    <property type="project" value="InterPro"/>
</dbReference>
<gene>
    <name evidence="6" type="primary">tcmN_2</name>
    <name evidence="6" type="ORF">Psal009_00674</name>
</gene>
<dbReference type="Pfam" id="PF08100">
    <property type="entry name" value="Dimerisation"/>
    <property type="match status" value="1"/>
</dbReference>
<name>A0A9Q5VNU1_PISSA</name>
<keyword evidence="2 6" id="KW-0808">Transferase</keyword>
<protein>
    <submittedName>
        <fullName evidence="6">Multifunctional cyclase-dehydratase-3-O-methyl transferase TcmN</fullName>
    </submittedName>
</protein>
<dbReference type="Proteomes" id="UP000422232">
    <property type="component" value="Chromosome"/>
</dbReference>
<dbReference type="InterPro" id="IPR029063">
    <property type="entry name" value="SAM-dependent_MTases_sf"/>
</dbReference>
<feature type="domain" description="O-methyltransferase C-terminal" evidence="4">
    <location>
        <begin position="119"/>
        <end position="199"/>
    </location>
</feature>
<dbReference type="Gene3D" id="1.10.287.1350">
    <property type="match status" value="1"/>
</dbReference>
<dbReference type="AlphaFoldDB" id="A0A9Q5VNU1"/>
<dbReference type="GeneID" id="66739619"/>
<dbReference type="Pfam" id="PF00891">
    <property type="entry name" value="Methyltransf_2"/>
    <property type="match status" value="1"/>
</dbReference>
<organism evidence="6 7">
    <name type="scientific">Piscirickettsia salmonis</name>
    <dbReference type="NCBI Taxonomy" id="1238"/>
    <lineage>
        <taxon>Bacteria</taxon>
        <taxon>Pseudomonadati</taxon>
        <taxon>Pseudomonadota</taxon>
        <taxon>Gammaproteobacteria</taxon>
        <taxon>Thiotrichales</taxon>
        <taxon>Piscirickettsiaceae</taxon>
        <taxon>Piscirickettsia</taxon>
    </lineage>
</organism>
<evidence type="ECO:0000256" key="3">
    <source>
        <dbReference type="ARBA" id="ARBA00022691"/>
    </source>
</evidence>
<evidence type="ECO:0000313" key="6">
    <source>
        <dbReference type="EMBL" id="QGO04800.1"/>
    </source>
</evidence>
<dbReference type="PANTHER" id="PTHR11746">
    <property type="entry name" value="O-METHYLTRANSFERASE"/>
    <property type="match status" value="1"/>
</dbReference>
<dbReference type="PROSITE" id="PS51683">
    <property type="entry name" value="SAM_OMT_II"/>
    <property type="match status" value="1"/>
</dbReference>
<evidence type="ECO:0000313" key="7">
    <source>
        <dbReference type="Proteomes" id="UP000422232"/>
    </source>
</evidence>
<reference evidence="6 7" key="1">
    <citation type="submission" date="2019-04" db="EMBL/GenBank/DDBJ databases">
        <title>Complete genome sequencing of Piscirickettsia salmonis strain Psal-009.</title>
        <authorList>
            <person name="Schober I."/>
            <person name="Bunk B."/>
            <person name="Sproer C."/>
            <person name="Carril G.P."/>
            <person name="Riedel T."/>
            <person name="Flores-Herrera P.A."/>
            <person name="Nourdin-Galindo G."/>
            <person name="Marshall S.H."/>
            <person name="Overmann J."/>
        </authorList>
    </citation>
    <scope>NUCLEOTIDE SEQUENCE [LARGE SCALE GENOMIC DNA]</scope>
    <source>
        <strain evidence="6 7">Psal-009</strain>
    </source>
</reference>
<dbReference type="SUPFAM" id="SSF46785">
    <property type="entry name" value="Winged helix' DNA-binding domain"/>
    <property type="match status" value="1"/>
</dbReference>
<dbReference type="InterPro" id="IPR016461">
    <property type="entry name" value="COMT-like"/>
</dbReference>
<dbReference type="InterPro" id="IPR036388">
    <property type="entry name" value="WH-like_DNA-bd_sf"/>
</dbReference>
<dbReference type="Gene3D" id="1.10.10.10">
    <property type="entry name" value="Winged helix-like DNA-binding domain superfamily/Winged helix DNA-binding domain"/>
    <property type="match status" value="1"/>
</dbReference>
<dbReference type="InterPro" id="IPR036390">
    <property type="entry name" value="WH_DNA-bd_sf"/>
</dbReference>